<dbReference type="PROSITE" id="PS00138">
    <property type="entry name" value="SUBTILASE_SER"/>
    <property type="match status" value="1"/>
</dbReference>
<dbReference type="Proteomes" id="UP000066042">
    <property type="component" value="Chromosome"/>
</dbReference>
<evidence type="ECO:0000313" key="11">
    <source>
        <dbReference type="Proteomes" id="UP000066042"/>
    </source>
</evidence>
<dbReference type="InterPro" id="IPR013783">
    <property type="entry name" value="Ig-like_fold"/>
</dbReference>
<dbReference type="InterPro" id="IPR036852">
    <property type="entry name" value="Peptidase_S8/S53_dom_sf"/>
</dbReference>
<dbReference type="GeneID" id="26137815"/>
<dbReference type="PANTHER" id="PTHR43806:SF11">
    <property type="entry name" value="CEREVISIN-RELATED"/>
    <property type="match status" value="1"/>
</dbReference>
<organism evidence="10 11">
    <name type="scientific">Thermococcus barophilus</name>
    <dbReference type="NCBI Taxonomy" id="55802"/>
    <lineage>
        <taxon>Archaea</taxon>
        <taxon>Methanobacteriati</taxon>
        <taxon>Methanobacteriota</taxon>
        <taxon>Thermococci</taxon>
        <taxon>Thermococcales</taxon>
        <taxon>Thermococcaceae</taxon>
        <taxon>Thermococcus</taxon>
    </lineage>
</organism>
<evidence type="ECO:0000256" key="6">
    <source>
        <dbReference type="RuleBase" id="RU003355"/>
    </source>
</evidence>
<dbReference type="Pfam" id="PF04151">
    <property type="entry name" value="PPC"/>
    <property type="match status" value="1"/>
</dbReference>
<sequence>MNKRIVSLLIVLLMILSAIPVALPVTFVSAENTPQVTHTITKVNAVAKEPEKTAPPITKIEPELLKILEGKVTVNVPEVNGEKLLPIHIVALSSIDSKLKGIQIVGKREIAGMVVYLALVPIKEEYKKVLLKIASLPEVEAVTRTNPFEPVGTFEEPDAKNSITTKTIQIRIPEIRRKINLSKLEKFSVKKLKLPEIMKLREKSPLRRGELKITERESLNIENPIKPADYFAIYHHGSWNTWLNLGITGAGVNVAVIDSGVDFGNPDLQDAYAVETNPSSPYYGWPIAFSGHSMIWYLLFNYTFPTYIYSWYADTSIELPYFLVYGNVSIGYKGNFTTVFTSMSLANIENDAERAAFINETLAWMGVTNSSKILLVDDDGGWTLDEFYTAALDILGLNYTVYEVPYGSSGPNATVLSQYDAVIWFTGDTYQYTLTQNDTANLMVYLNNGGKLWLISQDLLEELPLNDTFVTDYLHVAGVDPDYPVPTIIKTANNTYKAKSIYYGFYGSLTDAFADFVFPDNESQVLAVGYEAIVGIQWIDPDTGNVTQITYMKFPMNETLGVPTKSGIFHFGFHPDIALWVDWNGGYIIVADPENATKYDTVYADITPMLVDAGSITLEYLDFNEDSGHTKDNPVIQVDFWDTFNDRFGQDGYADLSGGLIYFIADGVNPIPYEDVVSSNWGLPMPIPENGDLVAFMIGNVYVAGGDHGTLCAAAVGARGRTFYGLTFGNAIGAKIIAEGSLYQGGSWIDYVFFAVEGYDGIPGTGDEALVVSNSYGASSVIAKGYTWDDRFLYWITHFYAPQVSFFFAAGNGGPGYGTVTSEGASPGVITVGAAVEFGYRALFGYDDGPWGYELANYGDVVWFSNRGPNALGQVDPDVLAVGAYALGSLPLNEVGDGFWASDLWAGTSLATPMAAGIAALVYEAYYSAHGTWPTAEEVKEILMSTTKNVNHDVFSQGAGFLDAYRAVQAALNLDGIIVSPSMWQAGETEYPAFANVIYPGDSASHVFEVRNMNVSASKDVEVSAEVFQKIGEVEFNVTGNSWYMYRIDPFIPNGTDLMKITLYFDYDYFDTERDYSADAFPWFRVWDVTYVYDPESNTTVPTFNLLTQSLNEGTSISATLGNPLQKFHDGLYVQIRDVLRYYGKTDTYPAKLKLEFYKRVPWDWVAINTTTLTVPANGTATFMATVTVPLNASYGVYEGAIYLKYDGYETTIPVSVVVASPTPNFEFGGNTNASGLYDNSNVYGQFDWSWRYESGDWRLFYFNVSNAHNMTNAYLIADVSWDGIPTDINLHLLGPAEDGSLLPFSAIWPGIFGPYTLAEVGRSIDGYVGAGMFKLFTTSGTSREVIAAPASPGLHALWLHNVLFDGKQSYRTFSGKIGMASVTPGTWMESINSTEGKKSFIVHLPSSFGMLKATAAGLTAPIIYKDKLAPPTGSADYYTVTVKDATKLSITLTSLWDDLAGVDLDLYVYYNGQLVGASYTSTADEGVIIQLPASGTYTIEVYSWNNPTTNATYDLKILAIEQGDLQVESIKEIADGVYNVTVSYTMSSDKFENANTFYGTIYFGYDAAPMLIEVPVTLYKTTPEIIEEFGTVVIMQPYDLSLNLVPNEEIAEIGTTYTLTTFVSNYGPYDATEAVVNLYKDGELIDQVKLPEFAKGEVYKVEFNVPIDDAELHEYMVVLESPYDEESNVVYVKGVDKVEFSTYNTGNATVTSSFGGYAEITSTDVTNRKITITVDGDHGAVATLLINLPKDLHYYSVHVTDADLLSKELLTTPNSHILKVRIKLHSPATVNVDYMTTGEALQEMNFVWYMLYQRYSMKFNELYNKSIELGIDNETLQEALHYKELAEESYKEAWKFGNPLQGYIRSLPYMRKAYLNIKRAVEILSKAIEEAESS</sequence>
<feature type="active site" description="Charge relay system" evidence="5">
    <location>
        <position position="909"/>
    </location>
</feature>
<feature type="domain" description="Peptidase S8/S53" evidence="7">
    <location>
        <begin position="703"/>
        <end position="960"/>
    </location>
</feature>
<gene>
    <name evidence="10" type="ORF">TBCH5v1_2609</name>
</gene>
<dbReference type="GO" id="GO:0006508">
    <property type="term" value="P:proteolysis"/>
    <property type="evidence" value="ECO:0007669"/>
    <property type="project" value="UniProtKB-KW"/>
</dbReference>
<feature type="domain" description="Peptidase C-terminal archaeal/bacterial" evidence="8">
    <location>
        <begin position="1436"/>
        <end position="1504"/>
    </location>
</feature>
<dbReference type="STRING" id="55802.TBCH5v1_2609"/>
<dbReference type="EMBL" id="CP013050">
    <property type="protein sequence ID" value="ALM76498.1"/>
    <property type="molecule type" value="Genomic_DNA"/>
</dbReference>
<dbReference type="Pfam" id="PF07705">
    <property type="entry name" value="CARDB"/>
    <property type="match status" value="1"/>
</dbReference>
<dbReference type="InterPro" id="IPR015500">
    <property type="entry name" value="Peptidase_S8_subtilisin-rel"/>
</dbReference>
<evidence type="ECO:0000259" key="9">
    <source>
        <dbReference type="Pfam" id="PF07705"/>
    </source>
</evidence>
<dbReference type="Gene3D" id="2.60.40.10">
    <property type="entry name" value="Immunoglobulins"/>
    <property type="match status" value="1"/>
</dbReference>
<evidence type="ECO:0000256" key="2">
    <source>
        <dbReference type="ARBA" id="ARBA00022670"/>
    </source>
</evidence>
<dbReference type="Gene3D" id="3.40.50.200">
    <property type="entry name" value="Peptidase S8/S53 domain"/>
    <property type="match status" value="2"/>
</dbReference>
<dbReference type="InterPro" id="IPR000209">
    <property type="entry name" value="Peptidase_S8/S53_dom"/>
</dbReference>
<dbReference type="SUPFAM" id="SSF52743">
    <property type="entry name" value="Subtilisin-like"/>
    <property type="match status" value="1"/>
</dbReference>
<evidence type="ECO:0000259" key="8">
    <source>
        <dbReference type="Pfam" id="PF04151"/>
    </source>
</evidence>
<keyword evidence="4 5" id="KW-0720">Serine protease</keyword>
<reference evidence="10 11" key="1">
    <citation type="journal article" date="2016" name="Genome Announc.">
        <title>Complete genome sequence of the hyperthermophilic and piezophilic archaeon Thermococcus barophilus Ch5, capable of growth at the expense of hydrogenogenesis from carbon monoxide and formate.</title>
        <authorList>
            <person name="Oger P."/>
            <person name="Sokolova T.G."/>
            <person name="Kozhevnikova D.A."/>
            <person name="Taranov E.A."/>
            <person name="Vannier P."/>
            <person name="Lee H.S."/>
            <person name="Kwon K.K."/>
            <person name="Kang S.G."/>
            <person name="Lee J.H."/>
            <person name="Bonch-Osmolovskaya E.A."/>
            <person name="Lebedinsky A.V."/>
        </authorList>
    </citation>
    <scope>NUCLEOTIDE SEQUENCE [LARGE SCALE GENOMIC DNA]</scope>
    <source>
        <strain evidence="11">Ch5</strain>
    </source>
</reference>
<evidence type="ECO:0000259" key="7">
    <source>
        <dbReference type="Pfam" id="PF00082"/>
    </source>
</evidence>
<evidence type="ECO:0000256" key="1">
    <source>
        <dbReference type="ARBA" id="ARBA00011073"/>
    </source>
</evidence>
<feature type="active site" description="Charge relay system" evidence="5">
    <location>
        <position position="258"/>
    </location>
</feature>
<dbReference type="PROSITE" id="PS00136">
    <property type="entry name" value="SUBTILASE_ASP"/>
    <property type="match status" value="1"/>
</dbReference>
<feature type="domain" description="CARDB" evidence="9">
    <location>
        <begin position="1607"/>
        <end position="1680"/>
    </location>
</feature>
<keyword evidence="2 5" id="KW-0645">Protease</keyword>
<dbReference type="InterPro" id="IPR007280">
    <property type="entry name" value="Peptidase_C_arc/bac"/>
</dbReference>
<evidence type="ECO:0000256" key="3">
    <source>
        <dbReference type="ARBA" id="ARBA00022801"/>
    </source>
</evidence>
<evidence type="ECO:0000256" key="4">
    <source>
        <dbReference type="ARBA" id="ARBA00022825"/>
    </source>
</evidence>
<dbReference type="InterPro" id="IPR023827">
    <property type="entry name" value="Peptidase_S8_Asp-AS"/>
</dbReference>
<dbReference type="PRINTS" id="PR00723">
    <property type="entry name" value="SUBTILISIN"/>
</dbReference>
<feature type="active site" description="Charge relay system" evidence="5">
    <location>
        <position position="708"/>
    </location>
</feature>
<dbReference type="Pfam" id="PF00082">
    <property type="entry name" value="Peptidase_S8"/>
    <property type="match status" value="1"/>
</dbReference>
<keyword evidence="3 5" id="KW-0378">Hydrolase</keyword>
<dbReference type="InterPro" id="IPR023828">
    <property type="entry name" value="Peptidase_S8_Ser-AS"/>
</dbReference>
<dbReference type="InterPro" id="IPR011635">
    <property type="entry name" value="CARDB"/>
</dbReference>
<name>A0A0S1XFH8_THEBA</name>
<proteinExistence type="inferred from homology"/>
<dbReference type="RefSeq" id="WP_056934872.1">
    <property type="nucleotide sequence ID" value="NZ_CP013050.1"/>
</dbReference>
<dbReference type="PANTHER" id="PTHR43806">
    <property type="entry name" value="PEPTIDASE S8"/>
    <property type="match status" value="1"/>
</dbReference>
<evidence type="ECO:0000313" key="10">
    <source>
        <dbReference type="EMBL" id="ALM76498.1"/>
    </source>
</evidence>
<accession>A0A0S1XFH8</accession>
<protein>
    <submittedName>
        <fullName evidence="10">Subtilisin</fullName>
        <ecNumber evidence="10">3.4.21.62</ecNumber>
    </submittedName>
</protein>
<dbReference type="EC" id="3.4.21.62" evidence="10"/>
<dbReference type="PATRIC" id="fig|55802.8.peg.2595"/>
<dbReference type="PROSITE" id="PS51892">
    <property type="entry name" value="SUBTILASE"/>
    <property type="match status" value="1"/>
</dbReference>
<dbReference type="GO" id="GO:0004252">
    <property type="term" value="F:serine-type endopeptidase activity"/>
    <property type="evidence" value="ECO:0007669"/>
    <property type="project" value="UniProtKB-UniRule"/>
</dbReference>
<evidence type="ECO:0000256" key="5">
    <source>
        <dbReference type="PROSITE-ProRule" id="PRU01240"/>
    </source>
</evidence>
<dbReference type="Gene3D" id="2.60.120.380">
    <property type="match status" value="1"/>
</dbReference>
<dbReference type="InterPro" id="IPR050131">
    <property type="entry name" value="Peptidase_S8_subtilisin-like"/>
</dbReference>
<comment type="similarity">
    <text evidence="1 5 6">Belongs to the peptidase S8 family.</text>
</comment>